<keyword evidence="1" id="KW-0472">Membrane</keyword>
<protein>
    <recommendedName>
        <fullName evidence="3">DedA family protein</fullName>
    </recommendedName>
</protein>
<keyword evidence="1" id="KW-0812">Transmembrane</keyword>
<comment type="caution">
    <text evidence="2">The sequence shown here is derived from an EMBL/GenBank/DDBJ whole genome shotgun (WGS) entry which is preliminary data.</text>
</comment>
<sequence>MEIISNLVDFILHLDVHLNSIIQNFGIWTYLILFLIIFLETGIVVTPFLPGDSLLFAAGSFAALGSLNPIA</sequence>
<reference evidence="2" key="1">
    <citation type="journal article" date="2014" name="Front. Microbiol.">
        <title>High frequency of phylogenetically diverse reductive dehalogenase-homologous genes in deep subseafloor sedimentary metagenomes.</title>
        <authorList>
            <person name="Kawai M."/>
            <person name="Futagami T."/>
            <person name="Toyoda A."/>
            <person name="Takaki Y."/>
            <person name="Nishi S."/>
            <person name="Hori S."/>
            <person name="Arai W."/>
            <person name="Tsubouchi T."/>
            <person name="Morono Y."/>
            <person name="Uchiyama I."/>
            <person name="Ito T."/>
            <person name="Fujiyama A."/>
            <person name="Inagaki F."/>
            <person name="Takami H."/>
        </authorList>
    </citation>
    <scope>NUCLEOTIDE SEQUENCE</scope>
    <source>
        <strain evidence="2">Expedition CK06-06</strain>
    </source>
</reference>
<evidence type="ECO:0000256" key="1">
    <source>
        <dbReference type="SAM" id="Phobius"/>
    </source>
</evidence>
<name>X1VBD4_9ZZZZ</name>
<accession>X1VBD4</accession>
<evidence type="ECO:0000313" key="2">
    <source>
        <dbReference type="EMBL" id="GAJ14317.1"/>
    </source>
</evidence>
<dbReference type="EMBL" id="BARW01025972">
    <property type="protein sequence ID" value="GAJ14317.1"/>
    <property type="molecule type" value="Genomic_DNA"/>
</dbReference>
<keyword evidence="1" id="KW-1133">Transmembrane helix</keyword>
<gene>
    <name evidence="2" type="ORF">S12H4_42442</name>
</gene>
<proteinExistence type="predicted"/>
<feature type="transmembrane region" description="Helical" evidence="1">
    <location>
        <begin position="27"/>
        <end position="48"/>
    </location>
</feature>
<evidence type="ECO:0008006" key="3">
    <source>
        <dbReference type="Google" id="ProtNLM"/>
    </source>
</evidence>
<feature type="non-terminal residue" evidence="2">
    <location>
        <position position="71"/>
    </location>
</feature>
<dbReference type="AlphaFoldDB" id="X1VBD4"/>
<organism evidence="2">
    <name type="scientific">marine sediment metagenome</name>
    <dbReference type="NCBI Taxonomy" id="412755"/>
    <lineage>
        <taxon>unclassified sequences</taxon>
        <taxon>metagenomes</taxon>
        <taxon>ecological metagenomes</taxon>
    </lineage>
</organism>